<keyword evidence="9" id="KW-0527">Neuropeptide</keyword>
<evidence type="ECO:0000256" key="9">
    <source>
        <dbReference type="ARBA" id="ARBA00023320"/>
    </source>
</evidence>
<accession>A0ABM2A3V3</accession>
<sequence>MKHVFSTSLIVSLFVIFTDAQTFQYSRGWTNGKRSSPEQTAPSRTLLPHIPLGIDKPDEECRLLIQRFLKSPCDVRLANAIVSRNKDLLRDMADDVNDGTALLYDPVPMVDTTAGEDVRFKRGTIDRHLLGDDMRRF</sequence>
<evidence type="ECO:0000256" key="3">
    <source>
        <dbReference type="ARBA" id="ARBA00014144"/>
    </source>
</evidence>
<organism evidence="11 12">
    <name type="scientific">Aedes albopictus</name>
    <name type="common">Asian tiger mosquito</name>
    <name type="synonym">Stegomyia albopicta</name>
    <dbReference type="NCBI Taxonomy" id="7160"/>
    <lineage>
        <taxon>Eukaryota</taxon>
        <taxon>Metazoa</taxon>
        <taxon>Ecdysozoa</taxon>
        <taxon>Arthropoda</taxon>
        <taxon>Hexapoda</taxon>
        <taxon>Insecta</taxon>
        <taxon>Pterygota</taxon>
        <taxon>Neoptera</taxon>
        <taxon>Endopterygota</taxon>
        <taxon>Diptera</taxon>
        <taxon>Nematocera</taxon>
        <taxon>Culicoidea</taxon>
        <taxon>Culicidae</taxon>
        <taxon>Culicinae</taxon>
        <taxon>Aedini</taxon>
        <taxon>Aedes</taxon>
        <taxon>Stegomyia</taxon>
    </lineage>
</organism>
<evidence type="ECO:0000256" key="7">
    <source>
        <dbReference type="ARBA" id="ARBA00022815"/>
    </source>
</evidence>
<dbReference type="Proteomes" id="UP000069940">
    <property type="component" value="Unassembled WGS sequence"/>
</dbReference>
<name>A0ABM2A3V3_AEDAL</name>
<evidence type="ECO:0000313" key="11">
    <source>
        <dbReference type="EnsemblMetazoa" id="AALFPA23_024198.P36071"/>
    </source>
</evidence>
<dbReference type="EnsemblMetazoa" id="AALFPA23_024198.R36070">
    <property type="protein sequence ID" value="AALFPA23_024198.P36070"/>
    <property type="gene ID" value="AALFPA23_024198"/>
</dbReference>
<keyword evidence="4" id="KW-0964">Secreted</keyword>
<comment type="subcellular location">
    <subcellularLocation>
        <location evidence="1">Secreted</location>
    </subcellularLocation>
</comment>
<evidence type="ECO:0000256" key="8">
    <source>
        <dbReference type="ARBA" id="ARBA00023283"/>
    </source>
</evidence>
<comment type="similarity">
    <text evidence="2">Belongs to the corazonin family.</text>
</comment>
<evidence type="ECO:0000256" key="1">
    <source>
        <dbReference type="ARBA" id="ARBA00004613"/>
    </source>
</evidence>
<evidence type="ECO:0000256" key="5">
    <source>
        <dbReference type="ARBA" id="ARBA00022685"/>
    </source>
</evidence>
<evidence type="ECO:0000313" key="12">
    <source>
        <dbReference type="Proteomes" id="UP000069940"/>
    </source>
</evidence>
<evidence type="ECO:0000256" key="4">
    <source>
        <dbReference type="ARBA" id="ARBA00022525"/>
    </source>
</evidence>
<evidence type="ECO:0000256" key="2">
    <source>
        <dbReference type="ARBA" id="ARBA00009635"/>
    </source>
</evidence>
<keyword evidence="6 10" id="KW-0732">Signal</keyword>
<gene>
    <name evidence="11" type="primary">109432201</name>
</gene>
<evidence type="ECO:0000256" key="10">
    <source>
        <dbReference type="SAM" id="SignalP"/>
    </source>
</evidence>
<protein>
    <recommendedName>
        <fullName evidence="3">Pro-corazonin</fullName>
    </recommendedName>
</protein>
<reference evidence="11" key="2">
    <citation type="submission" date="2025-05" db="UniProtKB">
        <authorList>
            <consortium name="EnsemblMetazoa"/>
        </authorList>
    </citation>
    <scope>IDENTIFICATION</scope>
    <source>
        <strain evidence="11">Foshan</strain>
    </source>
</reference>
<dbReference type="InterPro" id="IPR020190">
    <property type="entry name" value="Procorazonin"/>
</dbReference>
<proteinExistence type="inferred from homology"/>
<keyword evidence="7" id="KW-0027">Amidation</keyword>
<keyword evidence="12" id="KW-1185">Reference proteome</keyword>
<evidence type="ECO:0000256" key="6">
    <source>
        <dbReference type="ARBA" id="ARBA00022729"/>
    </source>
</evidence>
<reference evidence="12" key="1">
    <citation type="journal article" date="2015" name="Proc. Natl. Acad. Sci. U.S.A.">
        <title>Genome sequence of the Asian Tiger mosquito, Aedes albopictus, reveals insights into its biology, genetics, and evolution.</title>
        <authorList>
            <person name="Chen X.G."/>
            <person name="Jiang X."/>
            <person name="Gu J."/>
            <person name="Xu M."/>
            <person name="Wu Y."/>
            <person name="Deng Y."/>
            <person name="Zhang C."/>
            <person name="Bonizzoni M."/>
            <person name="Dermauw W."/>
            <person name="Vontas J."/>
            <person name="Armbruster P."/>
            <person name="Huang X."/>
            <person name="Yang Y."/>
            <person name="Zhang H."/>
            <person name="He W."/>
            <person name="Peng H."/>
            <person name="Liu Y."/>
            <person name="Wu K."/>
            <person name="Chen J."/>
            <person name="Lirakis M."/>
            <person name="Topalis P."/>
            <person name="Van Leeuwen T."/>
            <person name="Hall A.B."/>
            <person name="Jiang X."/>
            <person name="Thorpe C."/>
            <person name="Mueller R.L."/>
            <person name="Sun C."/>
            <person name="Waterhouse R.M."/>
            <person name="Yan G."/>
            <person name="Tu Z.J."/>
            <person name="Fang X."/>
            <person name="James A.A."/>
        </authorList>
    </citation>
    <scope>NUCLEOTIDE SEQUENCE [LARGE SCALE GENOMIC DNA]</scope>
    <source>
        <strain evidence="12">Foshan</strain>
    </source>
</reference>
<feature type="signal peptide" evidence="10">
    <location>
        <begin position="1"/>
        <end position="20"/>
    </location>
</feature>
<keyword evidence="8" id="KW-0873">Pyrrolidone carboxylic acid</keyword>
<keyword evidence="5" id="KW-0165">Cleavage on pair of basic residues</keyword>
<feature type="chain" id="PRO_5045023702" description="Pro-corazonin" evidence="10">
    <location>
        <begin position="21"/>
        <end position="137"/>
    </location>
</feature>
<dbReference type="EnsemblMetazoa" id="AALFPA23_024198.R36071">
    <property type="protein sequence ID" value="AALFPA23_024198.P36071"/>
    <property type="gene ID" value="AALFPA23_024198"/>
</dbReference>
<dbReference type="Pfam" id="PF17308">
    <property type="entry name" value="Corazonin"/>
    <property type="match status" value="1"/>
</dbReference>